<protein>
    <submittedName>
        <fullName evidence="3">Uncharacterized protein LOC101850191</fullName>
    </submittedName>
</protein>
<accession>A0ABM1A5R2</accession>
<dbReference type="RefSeq" id="XP_012941353.1">
    <property type="nucleotide sequence ID" value="XM_013085899.1"/>
</dbReference>
<dbReference type="InterPro" id="IPR001611">
    <property type="entry name" value="Leu-rich_rpt"/>
</dbReference>
<feature type="compositionally biased region" description="Polar residues" evidence="1">
    <location>
        <begin position="290"/>
        <end position="299"/>
    </location>
</feature>
<proteinExistence type="predicted"/>
<sequence>MVLVRCPGLTKWKLSLDGLGGRSKLRLECVPYSEGSPIVEVPLVSDDSSQSLTTLILQGCDDQYLTTVALGNLKNLTTLMLQDNEITRLPEAIRKLPIKDLYVYRNQLDALCFGDLPRTLVTLTMEYIDLKYMDPACLQKLPYLSVVKLGLQPSLTCLDVGLLIGVKLDILDIRYTNITHLLALLGPIFTRQPLPQVKARGPDIPCDCLWEHLAYHYRTKLETHCGQRHFGTFSSQAQMFQCSGYRTECPTPLGHTPKQLCPKILRDDRAPTTHPPDTREGGRDGHEVRTQTPGESASSSAAGRHVCVELEIVGCLLVVVRRVIIAGGLFT</sequence>
<dbReference type="InterPro" id="IPR032675">
    <property type="entry name" value="LRR_dom_sf"/>
</dbReference>
<dbReference type="SUPFAM" id="SSF52058">
    <property type="entry name" value="L domain-like"/>
    <property type="match status" value="1"/>
</dbReference>
<dbReference type="Gene3D" id="3.80.10.10">
    <property type="entry name" value="Ribonuclease Inhibitor"/>
    <property type="match status" value="1"/>
</dbReference>
<organism evidence="2 3">
    <name type="scientific">Aplysia californica</name>
    <name type="common">California sea hare</name>
    <dbReference type="NCBI Taxonomy" id="6500"/>
    <lineage>
        <taxon>Eukaryota</taxon>
        <taxon>Metazoa</taxon>
        <taxon>Spiralia</taxon>
        <taxon>Lophotrochozoa</taxon>
        <taxon>Mollusca</taxon>
        <taxon>Gastropoda</taxon>
        <taxon>Heterobranchia</taxon>
        <taxon>Euthyneura</taxon>
        <taxon>Tectipleura</taxon>
        <taxon>Aplysiida</taxon>
        <taxon>Aplysioidea</taxon>
        <taxon>Aplysiidae</taxon>
        <taxon>Aplysia</taxon>
    </lineage>
</organism>
<name>A0ABM1A5R2_APLCA</name>
<evidence type="ECO:0000313" key="3">
    <source>
        <dbReference type="RefSeq" id="XP_012941353.1"/>
    </source>
</evidence>
<evidence type="ECO:0000313" key="2">
    <source>
        <dbReference type="Proteomes" id="UP000694888"/>
    </source>
</evidence>
<reference evidence="3" key="1">
    <citation type="submission" date="2025-08" db="UniProtKB">
        <authorList>
            <consortium name="RefSeq"/>
        </authorList>
    </citation>
    <scope>IDENTIFICATION</scope>
</reference>
<feature type="compositionally biased region" description="Basic and acidic residues" evidence="1">
    <location>
        <begin position="264"/>
        <end position="289"/>
    </location>
</feature>
<dbReference type="PROSITE" id="PS51450">
    <property type="entry name" value="LRR"/>
    <property type="match status" value="1"/>
</dbReference>
<keyword evidence="2" id="KW-1185">Reference proteome</keyword>
<evidence type="ECO:0000256" key="1">
    <source>
        <dbReference type="SAM" id="MobiDB-lite"/>
    </source>
</evidence>
<dbReference type="GeneID" id="101850191"/>
<dbReference type="Proteomes" id="UP000694888">
    <property type="component" value="Unplaced"/>
</dbReference>
<gene>
    <name evidence="3" type="primary">LOC101850191</name>
</gene>
<feature type="region of interest" description="Disordered" evidence="1">
    <location>
        <begin position="264"/>
        <end position="299"/>
    </location>
</feature>